<dbReference type="Proteomes" id="UP001321186">
    <property type="component" value="Unassembled WGS sequence"/>
</dbReference>
<keyword evidence="3" id="KW-1185">Reference proteome</keyword>
<dbReference type="PANTHER" id="PTHR34219:SF3">
    <property type="entry name" value="BLL7967 PROTEIN"/>
    <property type="match status" value="1"/>
</dbReference>
<evidence type="ECO:0000313" key="3">
    <source>
        <dbReference type="Proteomes" id="UP001321186"/>
    </source>
</evidence>
<evidence type="ECO:0000256" key="1">
    <source>
        <dbReference type="SAM" id="Phobius"/>
    </source>
</evidence>
<sequence length="377" mass="44597">MIKKYFRKLHLWLGLITGLLVFIISITGSLYAFQKEIQDFTDEYRFVLKENKRILLPSEIQQIAHKELPGKNVHSIKYYQDNHSIEVTFYHRVPFYYYIMYINPYSGKVLHIQNMEKGFFPFILKGHMYLWLPQEVGRVVVLLVTLLFSMIVLSGFILWLPKNWHILKKRIWFKWKENTKWKRKNWDIHGIIGFYSLSFSLIFIITGLVWVMPNFAIWYHKAIGGEKNLIYVEPVSRYVKPISKEPLDAIYHQYDSSRINFAQIELHPPESDSSSISVVINPSYDTYWKADYVYYNQFSLKEIRVNHIWSHYRDAHAADKLLRLNYDIHVGSALGITGKILACIMSLLIASLPISGSLIWYGRWRKKSRVVSLPHII</sequence>
<name>A0ABT4JF92_9BACT</name>
<feature type="transmembrane region" description="Helical" evidence="1">
    <location>
        <begin position="336"/>
        <end position="361"/>
    </location>
</feature>
<dbReference type="InterPro" id="IPR005625">
    <property type="entry name" value="PepSY-ass_TM"/>
</dbReference>
<organism evidence="2 3">
    <name type="scientific">Aquirufa ecclesiirivi</name>
    <dbReference type="NCBI Taxonomy" id="2715124"/>
    <lineage>
        <taxon>Bacteria</taxon>
        <taxon>Pseudomonadati</taxon>
        <taxon>Bacteroidota</taxon>
        <taxon>Cytophagia</taxon>
        <taxon>Cytophagales</taxon>
        <taxon>Flectobacillaceae</taxon>
        <taxon>Aquirufa</taxon>
    </lineage>
</organism>
<gene>
    <name evidence="2" type="ORF">G9H61_05765</name>
</gene>
<accession>A0ABT4JF92</accession>
<dbReference type="Pfam" id="PF03929">
    <property type="entry name" value="PepSY_TM"/>
    <property type="match status" value="1"/>
</dbReference>
<proteinExistence type="predicted"/>
<feature type="transmembrane region" description="Helical" evidence="1">
    <location>
        <begin position="190"/>
        <end position="212"/>
    </location>
</feature>
<dbReference type="RefSeq" id="WP_269009845.1">
    <property type="nucleotide sequence ID" value="NZ_JAANOH010000002.1"/>
</dbReference>
<reference evidence="2 3" key="1">
    <citation type="submission" date="2020-03" db="EMBL/GenBank/DDBJ databases">
        <authorList>
            <person name="Pitt A."/>
            <person name="Hahn M.W."/>
        </authorList>
    </citation>
    <scope>NUCLEOTIDE SEQUENCE [LARGE SCALE GENOMIC DNA]</scope>
    <source>
        <strain evidence="2 3">5A-MARBSE</strain>
    </source>
</reference>
<keyword evidence="1" id="KW-0472">Membrane</keyword>
<protein>
    <submittedName>
        <fullName evidence="2">PepSY domain-containing protein</fullName>
    </submittedName>
</protein>
<dbReference type="EMBL" id="JAANOH010000002">
    <property type="protein sequence ID" value="MCZ2474940.1"/>
    <property type="molecule type" value="Genomic_DNA"/>
</dbReference>
<dbReference type="PANTHER" id="PTHR34219">
    <property type="entry name" value="IRON-REGULATED INNER MEMBRANE PROTEIN-RELATED"/>
    <property type="match status" value="1"/>
</dbReference>
<feature type="transmembrane region" description="Helical" evidence="1">
    <location>
        <begin position="12"/>
        <end position="33"/>
    </location>
</feature>
<keyword evidence="1" id="KW-1133">Transmembrane helix</keyword>
<keyword evidence="1" id="KW-0812">Transmembrane</keyword>
<comment type="caution">
    <text evidence="2">The sequence shown here is derived from an EMBL/GenBank/DDBJ whole genome shotgun (WGS) entry which is preliminary data.</text>
</comment>
<evidence type="ECO:0000313" key="2">
    <source>
        <dbReference type="EMBL" id="MCZ2474940.1"/>
    </source>
</evidence>
<feature type="transmembrane region" description="Helical" evidence="1">
    <location>
        <begin position="139"/>
        <end position="160"/>
    </location>
</feature>